<name>A0A2P2J3H9_RHIMU</name>
<feature type="transmembrane region" description="Helical" evidence="1">
    <location>
        <begin position="41"/>
        <end position="60"/>
    </location>
</feature>
<dbReference type="AlphaFoldDB" id="A0A2P2J3H9"/>
<keyword evidence="1" id="KW-0812">Transmembrane</keyword>
<evidence type="ECO:0000256" key="1">
    <source>
        <dbReference type="SAM" id="Phobius"/>
    </source>
</evidence>
<dbReference type="EMBL" id="GGEC01007571">
    <property type="protein sequence ID" value="MBW88054.1"/>
    <property type="molecule type" value="Transcribed_RNA"/>
</dbReference>
<sequence length="85" mass="9786">MVQCVHIEDPKVEAAISFTVIDKSKTKKKLRMNLEKKRRAFDKRLATGSPLITILFLVLYKNVYMTATLEEANGSNGYFFILQMK</sequence>
<proteinExistence type="predicted"/>
<reference evidence="2" key="1">
    <citation type="submission" date="2018-02" db="EMBL/GenBank/DDBJ databases">
        <title>Rhizophora mucronata_Transcriptome.</title>
        <authorList>
            <person name="Meera S.P."/>
            <person name="Sreeshan A."/>
            <person name="Augustine A."/>
        </authorList>
    </citation>
    <scope>NUCLEOTIDE SEQUENCE</scope>
    <source>
        <tissue evidence="2">Leaf</tissue>
    </source>
</reference>
<evidence type="ECO:0000313" key="2">
    <source>
        <dbReference type="EMBL" id="MBW88054.1"/>
    </source>
</evidence>
<organism evidence="2">
    <name type="scientific">Rhizophora mucronata</name>
    <name type="common">Asiatic mangrove</name>
    <dbReference type="NCBI Taxonomy" id="61149"/>
    <lineage>
        <taxon>Eukaryota</taxon>
        <taxon>Viridiplantae</taxon>
        <taxon>Streptophyta</taxon>
        <taxon>Embryophyta</taxon>
        <taxon>Tracheophyta</taxon>
        <taxon>Spermatophyta</taxon>
        <taxon>Magnoliopsida</taxon>
        <taxon>eudicotyledons</taxon>
        <taxon>Gunneridae</taxon>
        <taxon>Pentapetalae</taxon>
        <taxon>rosids</taxon>
        <taxon>fabids</taxon>
        <taxon>Malpighiales</taxon>
        <taxon>Rhizophoraceae</taxon>
        <taxon>Rhizophora</taxon>
    </lineage>
</organism>
<protein>
    <submittedName>
        <fullName evidence="2">Uncharacterized protein</fullName>
    </submittedName>
</protein>
<keyword evidence="1" id="KW-0472">Membrane</keyword>
<keyword evidence="1" id="KW-1133">Transmembrane helix</keyword>
<accession>A0A2P2J3H9</accession>